<evidence type="ECO:0000259" key="4">
    <source>
        <dbReference type="PROSITE" id="PS51037"/>
    </source>
</evidence>
<dbReference type="Pfam" id="PF03366">
    <property type="entry name" value="YEATS"/>
    <property type="match status" value="1"/>
</dbReference>
<dbReference type="PANTHER" id="PTHR23195">
    <property type="entry name" value="YEATS DOMAIN"/>
    <property type="match status" value="1"/>
</dbReference>
<accession>A0AA88KQA0</accession>
<comment type="caution">
    <text evidence="5">The sequence shown here is derived from an EMBL/GenBank/DDBJ whole genome shotgun (WGS) entry which is preliminary data.</text>
</comment>
<evidence type="ECO:0000313" key="6">
    <source>
        <dbReference type="Proteomes" id="UP000816034"/>
    </source>
</evidence>
<evidence type="ECO:0000256" key="1">
    <source>
        <dbReference type="ARBA" id="ARBA00023242"/>
    </source>
</evidence>
<dbReference type="GO" id="GO:0006355">
    <property type="term" value="P:regulation of DNA-templated transcription"/>
    <property type="evidence" value="ECO:0007669"/>
    <property type="project" value="InterPro"/>
</dbReference>
<dbReference type="Pfam" id="PF22951">
    <property type="entry name" value="3HBD"/>
    <property type="match status" value="1"/>
</dbReference>
<evidence type="ECO:0000256" key="2">
    <source>
        <dbReference type="PROSITE-ProRule" id="PRU00376"/>
    </source>
</evidence>
<dbReference type="InterPro" id="IPR055127">
    <property type="entry name" value="YEATS2_3HBD"/>
</dbReference>
<dbReference type="Proteomes" id="UP000816034">
    <property type="component" value="Unassembled WGS sequence"/>
</dbReference>
<comment type="subcellular location">
    <subcellularLocation>
        <location evidence="2">Nucleus</location>
    </subcellularLocation>
</comment>
<evidence type="ECO:0000313" key="5">
    <source>
        <dbReference type="EMBL" id="KAG2392271.1"/>
    </source>
</evidence>
<dbReference type="AlphaFoldDB" id="A0AA88KQA0"/>
<reference evidence="5 6" key="1">
    <citation type="journal article" date="2018" name="BMC Genomics">
        <title>The genome of Naegleria lovaniensis, the basis for a comparative approach to unravel pathogenicity factors of the human pathogenic amoeba N. fowleri.</title>
        <authorList>
            <person name="Liechti N."/>
            <person name="Schurch N."/>
            <person name="Bruggmann R."/>
            <person name="Wittwer M."/>
        </authorList>
    </citation>
    <scope>NUCLEOTIDE SEQUENCE [LARGE SCALE GENOMIC DNA]</scope>
    <source>
        <strain evidence="5 6">ATCC 30569</strain>
    </source>
</reference>
<sequence>MDEEDETIDYEENLREKHLEQKLIEERLKEVAHKQELLKKLWSELNADQAMKLASFLENQKKTDTIRKRIVVGNTSHYISEKHREVHDSYTHKWTIYVRGSSEEPDISTYVKKVRVFLHRSFAPNDIVDIYHPPFHVSRRGYGEFQVIVQLHFKGNTDINKPLDIVHHLSLDRKNTGKIVNSAETIADIELDKQALAESDTFVDTHQKKIKKKLTLDSDEEFSSEEVIHLGSASPSKKKKKSPNDTKDETALKIESELIDEDLSFISDMPFPPFSCQPSKMNYMVTRLDSLNKEERAVKLASERFPMIADSNINLPYLFATSDEVFINWTIGKRKCAERKRALEIKRYLQTKQPDFNLSTSYIARLLRKIGLTPIVFHKESVLDMIEEEENKKNLETAEENPQFCKYCGCPHQPQSDFNRIQDRCRKRMKIPSLTYHIESCTTSLDDDFSLPLNECPHCTKFFTSSSMQVNCDCSDVGIDDIMDECDFKLDDKAALMFNVLFRKFASSLITHSMAMYKAQAMNETFKESEGKVLVPFHVMQSIMECPQLDFLRNNLKVVDERNQHNKKRKKP</sequence>
<evidence type="ECO:0000256" key="3">
    <source>
        <dbReference type="SAM" id="MobiDB-lite"/>
    </source>
</evidence>
<dbReference type="GO" id="GO:0005634">
    <property type="term" value="C:nucleus"/>
    <property type="evidence" value="ECO:0007669"/>
    <property type="project" value="UniProtKB-SubCell"/>
</dbReference>
<organism evidence="5 6">
    <name type="scientific">Naegleria lovaniensis</name>
    <name type="common">Amoeba</name>
    <dbReference type="NCBI Taxonomy" id="51637"/>
    <lineage>
        <taxon>Eukaryota</taxon>
        <taxon>Discoba</taxon>
        <taxon>Heterolobosea</taxon>
        <taxon>Tetramitia</taxon>
        <taxon>Eutetramitia</taxon>
        <taxon>Vahlkampfiidae</taxon>
        <taxon>Naegleria</taxon>
    </lineage>
</organism>
<dbReference type="RefSeq" id="XP_044554165.1">
    <property type="nucleotide sequence ID" value="XM_044688299.1"/>
</dbReference>
<dbReference type="GeneID" id="68104977"/>
<dbReference type="InterPro" id="IPR038704">
    <property type="entry name" value="YEAST_sf"/>
</dbReference>
<dbReference type="CDD" id="cd16907">
    <property type="entry name" value="YEATS_YEATS2_like"/>
    <property type="match status" value="1"/>
</dbReference>
<feature type="domain" description="YEATS" evidence="4">
    <location>
        <begin position="60"/>
        <end position="246"/>
    </location>
</feature>
<name>A0AA88KQA0_NAELO</name>
<proteinExistence type="predicted"/>
<protein>
    <recommendedName>
        <fullName evidence="4">YEATS domain-containing protein</fullName>
    </recommendedName>
</protein>
<feature type="region of interest" description="Disordered" evidence="3">
    <location>
        <begin position="227"/>
        <end position="250"/>
    </location>
</feature>
<keyword evidence="6" id="KW-1185">Reference proteome</keyword>
<dbReference type="InterPro" id="IPR055129">
    <property type="entry name" value="YEATS_dom"/>
</dbReference>
<dbReference type="EMBL" id="PYSW02000005">
    <property type="protein sequence ID" value="KAG2392271.1"/>
    <property type="molecule type" value="Genomic_DNA"/>
</dbReference>
<dbReference type="Gene3D" id="2.60.40.1970">
    <property type="entry name" value="YEATS domain"/>
    <property type="match status" value="1"/>
</dbReference>
<dbReference type="PROSITE" id="PS51037">
    <property type="entry name" value="YEATS"/>
    <property type="match status" value="1"/>
</dbReference>
<keyword evidence="1 2" id="KW-0539">Nucleus</keyword>
<gene>
    <name evidence="5" type="ORF">C9374_012523</name>
</gene>
<dbReference type="InterPro" id="IPR005033">
    <property type="entry name" value="YEATS"/>
</dbReference>